<feature type="domain" description="EamA" evidence="2">
    <location>
        <begin position="164"/>
        <end position="289"/>
    </location>
</feature>
<proteinExistence type="predicted"/>
<reference evidence="3 4" key="1">
    <citation type="submission" date="2015-07" db="EMBL/GenBank/DDBJ databases">
        <authorList>
            <person name="Noorani M."/>
        </authorList>
    </citation>
    <scope>NUCLEOTIDE SEQUENCE [LARGE SCALE GENOMIC DNA]</scope>
    <source>
        <strain evidence="3 4">CECT 5088</strain>
    </source>
</reference>
<dbReference type="GO" id="GO:0016020">
    <property type="term" value="C:membrane"/>
    <property type="evidence" value="ECO:0007669"/>
    <property type="project" value="InterPro"/>
</dbReference>
<feature type="transmembrane region" description="Helical" evidence="1">
    <location>
        <begin position="252"/>
        <end position="271"/>
    </location>
</feature>
<gene>
    <name evidence="3" type="ORF">JAN5088_01651</name>
</gene>
<feature type="transmembrane region" description="Helical" evidence="1">
    <location>
        <begin position="41"/>
        <end position="63"/>
    </location>
</feature>
<accession>A0A0M6XPP6</accession>
<evidence type="ECO:0000313" key="3">
    <source>
        <dbReference type="EMBL" id="CTQ32878.1"/>
    </source>
</evidence>
<feature type="transmembrane region" description="Helical" evidence="1">
    <location>
        <begin position="277"/>
        <end position="295"/>
    </location>
</feature>
<dbReference type="SUPFAM" id="SSF103481">
    <property type="entry name" value="Multidrug resistance efflux transporter EmrE"/>
    <property type="match status" value="2"/>
</dbReference>
<name>A0A0M6XPP6_9RHOB</name>
<dbReference type="PANTHER" id="PTHR22911:SF103">
    <property type="entry name" value="BLR2811 PROTEIN"/>
    <property type="match status" value="1"/>
</dbReference>
<dbReference type="Pfam" id="PF00892">
    <property type="entry name" value="EamA"/>
    <property type="match status" value="2"/>
</dbReference>
<dbReference type="EMBL" id="CXPG01000016">
    <property type="protein sequence ID" value="CTQ32878.1"/>
    <property type="molecule type" value="Genomic_DNA"/>
</dbReference>
<sequence>MANPAPVSHLARPREDNAGKGIALMLTAYLLFSFTDTSVKWLSLAGIPAMQLAFMRFGVHLALSTGPMLGRDHSGWTAPRAQAALMLLRGGLLLVSTSTNFIALRYLDLTVVAAIQFSSPILVCALSVPLLGERVGPWRWGAIVLGFLGVLIVVRPWSAEFHPAAMLSVISATSLALFSILTRRLAGVAAPRTMQLYGGLVGTVVLLPVAIWVWQAPVTPIDWGLMFAVGLFAWSGHHFFSRAHGYAPASVLMPFSYSFLIYLAISGFLVFGTVPDVMTLTGAAVIALAGLTIWWRERPVRRAARS</sequence>
<dbReference type="InterPro" id="IPR037185">
    <property type="entry name" value="EmrE-like"/>
</dbReference>
<feature type="transmembrane region" description="Helical" evidence="1">
    <location>
        <begin position="221"/>
        <end position="240"/>
    </location>
</feature>
<dbReference type="AlphaFoldDB" id="A0A0M6XPP6"/>
<feature type="transmembrane region" description="Helical" evidence="1">
    <location>
        <begin position="138"/>
        <end position="158"/>
    </location>
</feature>
<feature type="domain" description="EamA" evidence="2">
    <location>
        <begin position="20"/>
        <end position="154"/>
    </location>
</feature>
<evidence type="ECO:0000313" key="4">
    <source>
        <dbReference type="Proteomes" id="UP000048908"/>
    </source>
</evidence>
<keyword evidence="4" id="KW-1185">Reference proteome</keyword>
<evidence type="ECO:0000256" key="1">
    <source>
        <dbReference type="SAM" id="Phobius"/>
    </source>
</evidence>
<keyword evidence="1" id="KW-0812">Transmembrane</keyword>
<keyword evidence="1" id="KW-1133">Transmembrane helix</keyword>
<feature type="transmembrane region" description="Helical" evidence="1">
    <location>
        <begin position="164"/>
        <end position="182"/>
    </location>
</feature>
<dbReference type="RefSeq" id="WP_233489741.1">
    <property type="nucleotide sequence ID" value="NZ_CXPG01000016.1"/>
</dbReference>
<feature type="transmembrane region" description="Helical" evidence="1">
    <location>
        <begin position="194"/>
        <end position="215"/>
    </location>
</feature>
<dbReference type="STRING" id="282197.SAMN04488517_103467"/>
<dbReference type="PANTHER" id="PTHR22911">
    <property type="entry name" value="ACYL-MALONYL CONDENSING ENZYME-RELATED"/>
    <property type="match status" value="1"/>
</dbReference>
<dbReference type="InterPro" id="IPR000620">
    <property type="entry name" value="EamA_dom"/>
</dbReference>
<protein>
    <submittedName>
        <fullName evidence="3">Carboxylate/amino acid/amine transporter</fullName>
    </submittedName>
</protein>
<organism evidence="3 4">
    <name type="scientific">Jannaschia rubra</name>
    <dbReference type="NCBI Taxonomy" id="282197"/>
    <lineage>
        <taxon>Bacteria</taxon>
        <taxon>Pseudomonadati</taxon>
        <taxon>Pseudomonadota</taxon>
        <taxon>Alphaproteobacteria</taxon>
        <taxon>Rhodobacterales</taxon>
        <taxon>Roseobacteraceae</taxon>
        <taxon>Jannaschia</taxon>
    </lineage>
</organism>
<keyword evidence="1" id="KW-0472">Membrane</keyword>
<dbReference type="Gene3D" id="1.10.3730.20">
    <property type="match status" value="1"/>
</dbReference>
<dbReference type="Proteomes" id="UP000048908">
    <property type="component" value="Unassembled WGS sequence"/>
</dbReference>
<feature type="transmembrane region" description="Helical" evidence="1">
    <location>
        <begin position="109"/>
        <end position="131"/>
    </location>
</feature>
<feature type="transmembrane region" description="Helical" evidence="1">
    <location>
        <begin position="84"/>
        <end position="103"/>
    </location>
</feature>
<evidence type="ECO:0000259" key="2">
    <source>
        <dbReference type="Pfam" id="PF00892"/>
    </source>
</evidence>